<feature type="transmembrane region" description="Helical" evidence="6">
    <location>
        <begin position="459"/>
        <end position="481"/>
    </location>
</feature>
<evidence type="ECO:0000256" key="3">
    <source>
        <dbReference type="ARBA" id="ARBA00022692"/>
    </source>
</evidence>
<feature type="transmembrane region" description="Helical" evidence="6">
    <location>
        <begin position="217"/>
        <end position="239"/>
    </location>
</feature>
<gene>
    <name evidence="7" type="ORF">ND2E_4359</name>
</gene>
<dbReference type="GO" id="GO:0005886">
    <property type="term" value="C:plasma membrane"/>
    <property type="evidence" value="ECO:0007669"/>
    <property type="project" value="TreeGrafter"/>
</dbReference>
<comment type="caution">
    <text evidence="7">The sequence shown here is derived from an EMBL/GenBank/DDBJ whole genome shotgun (WGS) entry which is preliminary data.</text>
</comment>
<dbReference type="PANTHER" id="PTHR10283:SF82">
    <property type="entry name" value="SOLUTE CARRIER FAMILY 13 MEMBER 2"/>
    <property type="match status" value="1"/>
</dbReference>
<keyword evidence="5 6" id="KW-0472">Membrane</keyword>
<name>A0A099KBE0_COLPS</name>
<evidence type="ECO:0000313" key="7">
    <source>
        <dbReference type="EMBL" id="KGJ87621.1"/>
    </source>
</evidence>
<dbReference type="GO" id="GO:0015141">
    <property type="term" value="F:succinate transmembrane transporter activity"/>
    <property type="evidence" value="ECO:0007669"/>
    <property type="project" value="UniProtKB-ARBA"/>
</dbReference>
<organism evidence="7 8">
    <name type="scientific">Colwellia psychrerythraea</name>
    <name type="common">Vibrio psychroerythus</name>
    <dbReference type="NCBI Taxonomy" id="28229"/>
    <lineage>
        <taxon>Bacteria</taxon>
        <taxon>Pseudomonadati</taxon>
        <taxon>Pseudomonadota</taxon>
        <taxon>Gammaproteobacteria</taxon>
        <taxon>Alteromonadales</taxon>
        <taxon>Colwelliaceae</taxon>
        <taxon>Colwellia</taxon>
    </lineage>
</organism>
<evidence type="ECO:0000313" key="8">
    <source>
        <dbReference type="Proteomes" id="UP000029843"/>
    </source>
</evidence>
<dbReference type="OrthoDB" id="9766267at2"/>
<dbReference type="AlphaFoldDB" id="A0A099KBE0"/>
<feature type="transmembrane region" description="Helical" evidence="6">
    <location>
        <begin position="298"/>
        <end position="318"/>
    </location>
</feature>
<keyword evidence="2" id="KW-0813">Transport</keyword>
<feature type="transmembrane region" description="Helical" evidence="6">
    <location>
        <begin position="395"/>
        <end position="413"/>
    </location>
</feature>
<dbReference type="CDD" id="cd01115">
    <property type="entry name" value="SLC13_permease"/>
    <property type="match status" value="1"/>
</dbReference>
<reference evidence="7 8" key="1">
    <citation type="submission" date="2014-08" db="EMBL/GenBank/DDBJ databases">
        <title>Genomic and Phenotypic Diversity of Colwellia psychrerythraea strains from Disparate Marine Basins.</title>
        <authorList>
            <person name="Techtmann S.M."/>
            <person name="Stelling S.C."/>
            <person name="Utturkar S.M."/>
            <person name="Alshibli N."/>
            <person name="Harris A."/>
            <person name="Brown S.D."/>
            <person name="Hazen T.C."/>
        </authorList>
    </citation>
    <scope>NUCLEOTIDE SEQUENCE [LARGE SCALE GENOMIC DNA]</scope>
    <source>
        <strain evidence="7 8">ND2E</strain>
    </source>
</reference>
<dbReference type="NCBIfam" id="TIGR00785">
    <property type="entry name" value="dass"/>
    <property type="match status" value="1"/>
</dbReference>
<feature type="transmembrane region" description="Helical" evidence="6">
    <location>
        <begin position="177"/>
        <end position="197"/>
    </location>
</feature>
<dbReference type="InterPro" id="IPR001898">
    <property type="entry name" value="SLC13A/DASS"/>
</dbReference>
<proteinExistence type="predicted"/>
<sequence>MTDIQDKTTPLRMLILGPALMLFTLLVPSPFEGMSADAWHTLGLALWMATWWISEATPVSVTAFLPLIVAPIVGIAPIKVTTSSYAHPLIFLFLGGFFISIAMERWNLHKRIALKAMSLCSTKPSHQIGGLMLVTAFLSMWMSNTATAVMMLPIALSIIEMVKQKQNGSTPENFSKPMLLAIAFSASIGGLATLIGTPPNALMAAYLADSYNIEIGFAQWMIIGVPLSTVLLVLCWFILTKVCYQVNEGDRVDTNSMFKEKLQELGQMNKGEKLVLFFFAFAAIGWIFRPLIAKMTGLAISDTGIAMFVALLLFVVPVDSKKDIRILAWEDTKKLPWGVLLLFGGGLALASLIKKSGLAGYIATQLEATSSIPVIAAVLVVTITILFLTEVTSNTATAASFLPLLGPIAVTLTDGPLMLVIPAALAASCAFMMPVATPPNAIVFSSGELRIADMARAGFWLNIAAIFMIVIMMLTTVPMVFNV</sequence>
<dbReference type="RefSeq" id="WP_033095323.1">
    <property type="nucleotide sequence ID" value="NZ_JQED01000053.1"/>
</dbReference>
<feature type="transmembrane region" description="Helical" evidence="6">
    <location>
        <begin position="419"/>
        <end position="438"/>
    </location>
</feature>
<dbReference type="InterPro" id="IPR031312">
    <property type="entry name" value="Na/sul_symport_CS"/>
</dbReference>
<evidence type="ECO:0000256" key="1">
    <source>
        <dbReference type="ARBA" id="ARBA00004141"/>
    </source>
</evidence>
<keyword evidence="3 6" id="KW-0812">Transmembrane</keyword>
<feature type="transmembrane region" description="Helical" evidence="6">
    <location>
        <begin position="128"/>
        <end position="156"/>
    </location>
</feature>
<feature type="transmembrane region" description="Helical" evidence="6">
    <location>
        <begin position="59"/>
        <end position="78"/>
    </location>
</feature>
<evidence type="ECO:0000256" key="5">
    <source>
        <dbReference type="ARBA" id="ARBA00023136"/>
    </source>
</evidence>
<dbReference type="PANTHER" id="PTHR10283">
    <property type="entry name" value="SOLUTE CARRIER FAMILY 13 MEMBER"/>
    <property type="match status" value="1"/>
</dbReference>
<dbReference type="PATRIC" id="fig|28229.4.peg.3722"/>
<dbReference type="EMBL" id="JQED01000053">
    <property type="protein sequence ID" value="KGJ87621.1"/>
    <property type="molecule type" value="Genomic_DNA"/>
</dbReference>
<evidence type="ECO:0000256" key="4">
    <source>
        <dbReference type="ARBA" id="ARBA00022989"/>
    </source>
</evidence>
<dbReference type="Pfam" id="PF00939">
    <property type="entry name" value="Na_sulph_symp"/>
    <property type="match status" value="1"/>
</dbReference>
<keyword evidence="4 6" id="KW-1133">Transmembrane helix</keyword>
<accession>A0A099KBE0</accession>
<evidence type="ECO:0000256" key="2">
    <source>
        <dbReference type="ARBA" id="ARBA00022448"/>
    </source>
</evidence>
<comment type="subcellular location">
    <subcellularLocation>
        <location evidence="1">Membrane</location>
        <topology evidence="1">Multi-pass membrane protein</topology>
    </subcellularLocation>
</comment>
<feature type="transmembrane region" description="Helical" evidence="6">
    <location>
        <begin position="339"/>
        <end position="362"/>
    </location>
</feature>
<dbReference type="Proteomes" id="UP000029843">
    <property type="component" value="Unassembled WGS sequence"/>
</dbReference>
<feature type="transmembrane region" description="Helical" evidence="6">
    <location>
        <begin position="90"/>
        <end position="108"/>
    </location>
</feature>
<evidence type="ECO:0000256" key="6">
    <source>
        <dbReference type="SAM" id="Phobius"/>
    </source>
</evidence>
<protein>
    <submittedName>
        <fullName evidence="7">Anion transporter</fullName>
    </submittedName>
</protein>
<dbReference type="PROSITE" id="PS01271">
    <property type="entry name" value="NA_SULFATE"/>
    <property type="match status" value="1"/>
</dbReference>
<feature type="transmembrane region" description="Helical" evidence="6">
    <location>
        <begin position="368"/>
        <end position="388"/>
    </location>
</feature>
<feature type="transmembrane region" description="Helical" evidence="6">
    <location>
        <begin position="274"/>
        <end position="292"/>
    </location>
</feature>